<dbReference type="PANTHER" id="PTHR21294:SF8">
    <property type="entry name" value="ELECTRON TRANSFER FLAVOPROTEIN SUBUNIT BETA"/>
    <property type="match status" value="1"/>
</dbReference>
<reference evidence="10" key="1">
    <citation type="journal article" date="2015" name="Insect Biochem. Mol. Biol.">
        <title>An insight into the sialome of the horse fly, Tabanus bromius.</title>
        <authorList>
            <person name="Ribeiro J.M."/>
            <person name="Kazimirova M."/>
            <person name="Takac P."/>
            <person name="Andersen J.F."/>
            <person name="Francischetti I.M."/>
        </authorList>
    </citation>
    <scope>NUCLEOTIDE SEQUENCE</scope>
</reference>
<organism evidence="10">
    <name type="scientific">Tabanus bromius</name>
    <name type="common">Band-eyed brown horse fly</name>
    <dbReference type="NCBI Taxonomy" id="304241"/>
    <lineage>
        <taxon>Eukaryota</taxon>
        <taxon>Metazoa</taxon>
        <taxon>Ecdysozoa</taxon>
        <taxon>Arthropoda</taxon>
        <taxon>Hexapoda</taxon>
        <taxon>Insecta</taxon>
        <taxon>Pterygota</taxon>
        <taxon>Neoptera</taxon>
        <taxon>Endopterygota</taxon>
        <taxon>Diptera</taxon>
        <taxon>Brachycera</taxon>
        <taxon>Tabanomorpha</taxon>
        <taxon>Tabanoidea</taxon>
        <taxon>Tabanidae</taxon>
        <taxon>Tabanus</taxon>
    </lineage>
</organism>
<evidence type="ECO:0000256" key="5">
    <source>
        <dbReference type="ARBA" id="ARBA00022982"/>
    </source>
</evidence>
<sequence>MARVLVGVKRVIDYAVKIRVKPDKTGVVTEGVKHSMNPFDEIAVEEAVKMKEKKLASEIVAVSVGPTQSQEVIRTALAMGADRGIHVEVSGKDYDLLQPIHVSKIIAKLAQDEKADLVIVGKQAIDDDSNQTAQMTAALLDWPQGTFCSKVEKDGDSLMVTREIDGGLETIKCKTPAVLSADLRLNTPRYATLPNIMKAKKKPIKKVAPKDLGVDTSARIEILSVEDPPVREAGAIVPDVDTLIAKLKENGHVK</sequence>
<protein>
    <recommendedName>
        <fullName evidence="3 8">Electron transfer flavoprotein subunit beta</fullName>
        <shortName evidence="8">Beta-ETF</shortName>
    </recommendedName>
</protein>
<dbReference type="InterPro" id="IPR014730">
    <property type="entry name" value="ETF_a/b_N"/>
</dbReference>
<dbReference type="InterPro" id="IPR000049">
    <property type="entry name" value="ET-Flavoprotein_bsu_CS"/>
</dbReference>
<evidence type="ECO:0000256" key="7">
    <source>
        <dbReference type="ARBA" id="ARBA00046893"/>
    </source>
</evidence>
<dbReference type="GO" id="GO:0005759">
    <property type="term" value="C:mitochondrial matrix"/>
    <property type="evidence" value="ECO:0007669"/>
    <property type="project" value="UniProtKB-SubCell"/>
</dbReference>
<evidence type="ECO:0000256" key="3">
    <source>
        <dbReference type="ARBA" id="ARBA00016797"/>
    </source>
</evidence>
<evidence type="ECO:0000256" key="8">
    <source>
        <dbReference type="PIRNR" id="PIRNR000090"/>
    </source>
</evidence>
<keyword evidence="5 8" id="KW-0249">Electron transport</keyword>
<dbReference type="AlphaFoldDB" id="A0A0K8TSS5"/>
<comment type="subunit">
    <text evidence="8">Heterodimer of an alpha and a beta subunit.</text>
</comment>
<evidence type="ECO:0000256" key="2">
    <source>
        <dbReference type="ARBA" id="ARBA00007557"/>
    </source>
</evidence>
<keyword evidence="8" id="KW-0496">Mitochondrion</keyword>
<dbReference type="PANTHER" id="PTHR21294">
    <property type="entry name" value="ELECTRON TRANSFER FLAVOPROTEIN BETA-SUBUNIT"/>
    <property type="match status" value="1"/>
</dbReference>
<evidence type="ECO:0000256" key="4">
    <source>
        <dbReference type="ARBA" id="ARBA00022448"/>
    </source>
</evidence>
<dbReference type="GO" id="GO:0009063">
    <property type="term" value="P:amino acid catabolic process"/>
    <property type="evidence" value="ECO:0007669"/>
    <property type="project" value="TreeGrafter"/>
</dbReference>
<name>A0A0K8TSS5_TABBR</name>
<comment type="function">
    <text evidence="6">Heterodimeric electron transfer flavoprotein that accepts electrons from several mitochondrial dehydrogenases, including acyl-CoA dehydrogenases, glutaryl-CoA and sarcosine dehydrogenase. It transfers the electrons to the main mitochondrial respiratory chain via ETF-ubiquinone oxidoreductase. Required for normal mitochondrial fatty acid oxidation and normal amino acid metabolism. ETFB binds an AMP molecule that probably has a purely structural role.</text>
</comment>
<dbReference type="InterPro" id="IPR014729">
    <property type="entry name" value="Rossmann-like_a/b/a_fold"/>
</dbReference>
<dbReference type="PROSITE" id="PS01065">
    <property type="entry name" value="ETF_BETA"/>
    <property type="match status" value="1"/>
</dbReference>
<accession>A0A0K8TSS5</accession>
<comment type="similarity">
    <text evidence="2 8">Belongs to the ETF beta-subunit/FixA family.</text>
</comment>
<comment type="function">
    <text evidence="8">The electron transfer flavoprotein serves as a specific electron acceptor for several dehydrogenases, including five acyl-CoA dehydrogenases, glutaryl-CoA and sarcosine dehydrogenase. It transfers the electrons to the main mitochondrial respiratory chain via ETF-ubiquinone oxidoreductase (ETF dehydrogenase).</text>
</comment>
<evidence type="ECO:0000259" key="9">
    <source>
        <dbReference type="SMART" id="SM00893"/>
    </source>
</evidence>
<dbReference type="SUPFAM" id="SSF52402">
    <property type="entry name" value="Adenine nucleotide alpha hydrolases-like"/>
    <property type="match status" value="1"/>
</dbReference>
<keyword evidence="4 8" id="KW-0813">Transport</keyword>
<dbReference type="FunFam" id="3.40.50.620:FF:000011">
    <property type="entry name" value="Electron transfer flavoprotein subunit beta"/>
    <property type="match status" value="1"/>
</dbReference>
<evidence type="ECO:0000256" key="6">
    <source>
        <dbReference type="ARBA" id="ARBA00045835"/>
    </source>
</evidence>
<dbReference type="SMART" id="SM00893">
    <property type="entry name" value="ETF"/>
    <property type="match status" value="1"/>
</dbReference>
<comment type="subunit">
    <text evidence="7">Heterodimer composed of ETFA and ETFB. Identified in a complex that contains ETFA, ETFB and ETFRF1. Interacts with ACADM.</text>
</comment>
<dbReference type="CDD" id="cd01714">
    <property type="entry name" value="ETF_beta"/>
    <property type="match status" value="1"/>
</dbReference>
<dbReference type="Gene3D" id="3.40.50.620">
    <property type="entry name" value="HUPs"/>
    <property type="match status" value="1"/>
</dbReference>
<comment type="subcellular location">
    <subcellularLocation>
        <location evidence="1 8">Mitochondrion matrix</location>
    </subcellularLocation>
</comment>
<proteinExistence type="evidence at transcript level"/>
<dbReference type="InterPro" id="IPR012255">
    <property type="entry name" value="ETF_b"/>
</dbReference>
<evidence type="ECO:0000256" key="1">
    <source>
        <dbReference type="ARBA" id="ARBA00004305"/>
    </source>
</evidence>
<evidence type="ECO:0000313" key="10">
    <source>
        <dbReference type="EMBL" id="JAI17424.1"/>
    </source>
</evidence>
<dbReference type="PIRSF" id="PIRSF000090">
    <property type="entry name" value="Beta-ETF"/>
    <property type="match status" value="1"/>
</dbReference>
<dbReference type="GO" id="GO:0033539">
    <property type="term" value="P:fatty acid beta-oxidation using acyl-CoA dehydrogenase"/>
    <property type="evidence" value="ECO:0007669"/>
    <property type="project" value="TreeGrafter"/>
</dbReference>
<dbReference type="Pfam" id="PF01012">
    <property type="entry name" value="ETF"/>
    <property type="match status" value="1"/>
</dbReference>
<dbReference type="GO" id="GO:0009055">
    <property type="term" value="F:electron transfer activity"/>
    <property type="evidence" value="ECO:0007669"/>
    <property type="project" value="InterPro"/>
</dbReference>
<feature type="domain" description="Electron transfer flavoprotein alpha/beta-subunit N-terminal" evidence="9">
    <location>
        <begin position="24"/>
        <end position="216"/>
    </location>
</feature>
<dbReference type="InterPro" id="IPR033948">
    <property type="entry name" value="ETF_beta_N"/>
</dbReference>
<dbReference type="EMBL" id="GDAI01000179">
    <property type="protein sequence ID" value="JAI17424.1"/>
    <property type="molecule type" value="mRNA"/>
</dbReference>